<dbReference type="RefSeq" id="WP_250874106.1">
    <property type="nucleotide sequence ID" value="NZ_JALXFV010000006.1"/>
</dbReference>
<evidence type="ECO:0000259" key="3">
    <source>
        <dbReference type="Pfam" id="PF14258"/>
    </source>
</evidence>
<keyword evidence="5" id="KW-1185">Reference proteome</keyword>
<keyword evidence="2" id="KW-1133">Transmembrane helix</keyword>
<evidence type="ECO:0000256" key="1">
    <source>
        <dbReference type="SAM" id="MobiDB-lite"/>
    </source>
</evidence>
<dbReference type="EMBL" id="JBHUDC010000006">
    <property type="protein sequence ID" value="MFD1514135.1"/>
    <property type="molecule type" value="Genomic_DNA"/>
</dbReference>
<organism evidence="4 5">
    <name type="scientific">Halomarina rubra</name>
    <dbReference type="NCBI Taxonomy" id="2071873"/>
    <lineage>
        <taxon>Archaea</taxon>
        <taxon>Methanobacteriati</taxon>
        <taxon>Methanobacteriota</taxon>
        <taxon>Stenosarchaea group</taxon>
        <taxon>Halobacteria</taxon>
        <taxon>Halobacteriales</taxon>
        <taxon>Natronomonadaceae</taxon>
        <taxon>Halomarina</taxon>
    </lineage>
</organism>
<keyword evidence="2" id="KW-0472">Membrane</keyword>
<proteinExistence type="predicted"/>
<accession>A0ABD6AXN8</accession>
<dbReference type="Proteomes" id="UP001597187">
    <property type="component" value="Unassembled WGS sequence"/>
</dbReference>
<feature type="compositionally biased region" description="Basic and acidic residues" evidence="1">
    <location>
        <begin position="359"/>
        <end position="372"/>
    </location>
</feature>
<name>A0ABD6AXN8_9EURY</name>
<feature type="region of interest" description="Disordered" evidence="1">
    <location>
        <begin position="351"/>
        <end position="386"/>
    </location>
</feature>
<feature type="transmembrane region" description="Helical" evidence="2">
    <location>
        <begin position="280"/>
        <end position="300"/>
    </location>
</feature>
<evidence type="ECO:0000256" key="2">
    <source>
        <dbReference type="SAM" id="Phobius"/>
    </source>
</evidence>
<feature type="domain" description="DUF4350" evidence="3">
    <location>
        <begin position="31"/>
        <end position="250"/>
    </location>
</feature>
<dbReference type="Pfam" id="PF14258">
    <property type="entry name" value="DUF4350"/>
    <property type="match status" value="1"/>
</dbReference>
<sequence>MPRIALWALVAVVALGIVIGASTSGAAYGAFNPSWDGGSSLRGIAEGEGTDAVYIQGTSEYNSLSNQSVAFVLAPDEPYTANESAQVRSFVDRGGTLVVADDSSRSNSLLASVGASARVDGQLVRDEHRYFRGPALPLATNVTNTTTRSNQSAGSGNATNLTSGVERLTLNYGSVVRPENASVLISTSEFAYLDSNQNDQLDDSETLATRPVATVESVGKGRVVVVSDSSALINAMLDRPNNRRFAQALISGSDRVALDYSHTASLPPLAFLLVTLRSSVFVQLWVGLLLVWGIAVYLKWPALREHPSIRRLRTRFGDGDEDISAHLDATSAAAALRRRRPEWDERRINRVAQALASDGPRDPWRGDHHGAEMDDSGDESETSRHQ</sequence>
<evidence type="ECO:0000313" key="4">
    <source>
        <dbReference type="EMBL" id="MFD1514135.1"/>
    </source>
</evidence>
<comment type="caution">
    <text evidence="4">The sequence shown here is derived from an EMBL/GenBank/DDBJ whole genome shotgun (WGS) entry which is preliminary data.</text>
</comment>
<reference evidence="4 5" key="1">
    <citation type="journal article" date="2019" name="Int. J. Syst. Evol. Microbiol.">
        <title>The Global Catalogue of Microorganisms (GCM) 10K type strain sequencing project: providing services to taxonomists for standard genome sequencing and annotation.</title>
        <authorList>
            <consortium name="The Broad Institute Genomics Platform"/>
            <consortium name="The Broad Institute Genome Sequencing Center for Infectious Disease"/>
            <person name="Wu L."/>
            <person name="Ma J."/>
        </authorList>
    </citation>
    <scope>NUCLEOTIDE SEQUENCE [LARGE SCALE GENOMIC DNA]</scope>
    <source>
        <strain evidence="4 5">CGMCC 1.12563</strain>
    </source>
</reference>
<protein>
    <submittedName>
        <fullName evidence="4">DUF4350 domain-containing protein</fullName>
    </submittedName>
</protein>
<keyword evidence="2" id="KW-0812">Transmembrane</keyword>
<dbReference type="InterPro" id="IPR025646">
    <property type="entry name" value="DUF4350"/>
</dbReference>
<evidence type="ECO:0000313" key="5">
    <source>
        <dbReference type="Proteomes" id="UP001597187"/>
    </source>
</evidence>
<gene>
    <name evidence="4" type="ORF">ACFSBT_12695</name>
</gene>
<dbReference type="AlphaFoldDB" id="A0ABD6AXN8"/>